<dbReference type="Proteomes" id="UP000494165">
    <property type="component" value="Unassembled WGS sequence"/>
</dbReference>
<dbReference type="SUPFAM" id="SSF52047">
    <property type="entry name" value="RNI-like"/>
    <property type="match status" value="1"/>
</dbReference>
<evidence type="ECO:0000313" key="1">
    <source>
        <dbReference type="EMBL" id="CAB3378845.1"/>
    </source>
</evidence>
<dbReference type="AlphaFoldDB" id="A0A8S1DCD1"/>
<gene>
    <name evidence="1" type="ORF">CLODIP_2_CD00562</name>
</gene>
<dbReference type="EMBL" id="CADEPI010000173">
    <property type="protein sequence ID" value="CAB3378845.1"/>
    <property type="molecule type" value="Genomic_DNA"/>
</dbReference>
<dbReference type="Gene3D" id="3.80.10.10">
    <property type="entry name" value="Ribonuclease Inhibitor"/>
    <property type="match status" value="1"/>
</dbReference>
<proteinExistence type="predicted"/>
<organism evidence="1 2">
    <name type="scientific">Cloeon dipterum</name>
    <dbReference type="NCBI Taxonomy" id="197152"/>
    <lineage>
        <taxon>Eukaryota</taxon>
        <taxon>Metazoa</taxon>
        <taxon>Ecdysozoa</taxon>
        <taxon>Arthropoda</taxon>
        <taxon>Hexapoda</taxon>
        <taxon>Insecta</taxon>
        <taxon>Pterygota</taxon>
        <taxon>Palaeoptera</taxon>
        <taxon>Ephemeroptera</taxon>
        <taxon>Pisciforma</taxon>
        <taxon>Baetidae</taxon>
        <taxon>Cloeon</taxon>
    </lineage>
</organism>
<reference evidence="1 2" key="1">
    <citation type="submission" date="2020-04" db="EMBL/GenBank/DDBJ databases">
        <authorList>
            <person name="Alioto T."/>
            <person name="Alioto T."/>
            <person name="Gomez Garrido J."/>
        </authorList>
    </citation>
    <scope>NUCLEOTIDE SEQUENCE [LARGE SCALE GENOMIC DNA]</scope>
</reference>
<comment type="caution">
    <text evidence="1">The sequence shown here is derived from an EMBL/GenBank/DDBJ whole genome shotgun (WGS) entry which is preliminary data.</text>
</comment>
<name>A0A8S1DCD1_9INSE</name>
<dbReference type="InterPro" id="IPR032675">
    <property type="entry name" value="LRR_dom_sf"/>
</dbReference>
<sequence>MCEINRLEMARVRLINLKRSRQSLLELATDKISSNIRFFVQPTERIRLERLGGPLRDILLRKLMKITCHNESGNMLCFLVVMEALPLLLSTHTREFSFDWLMSLCSQTFWPHYRQEVLRLIVNLAPKIRTLTLNSYTCFSMRVLHPIKRNLLTHITKMENLQKLELSTHSISFESVLRLCKSLRFLQSLSVTELIFEEPQQFNIEAIKKQLSRLRVFKFAIIESQRKYWYTLRRICTENLPNLLILVGDVRISQYYGGYRDMGPECILRGSKTSKLRHLWTSSRQLFTTSQSHRLFPDVTHLMLTWEKSWNHSELEVKSLLQFTKIECLCFHYVPSSEIFERFLKTYGRNLRTLYLMSYNVPTVLTFSAGKLFRFCPKLETLFMTSQTVFAPDQQPIQFFAELKNLAIYCHSEVSVLSFLSAPKLEKLYLNGNLRLIKEVQKLSNLITEKKIFQQLQILEVVSCTCGDLETTTVVDYETIFDFLKDCIAFLPKLQTVDYDFEYNMSQLVSEIEQEGFGELPLSPKQRLSVAQLKLFGHEDLFQFLCLPGLDKSKVYSWTSFSGK</sequence>
<accession>A0A8S1DCD1</accession>
<evidence type="ECO:0000313" key="2">
    <source>
        <dbReference type="Proteomes" id="UP000494165"/>
    </source>
</evidence>
<keyword evidence="2" id="KW-1185">Reference proteome</keyword>
<protein>
    <submittedName>
        <fullName evidence="1">Uncharacterized protein</fullName>
    </submittedName>
</protein>